<gene>
    <name evidence="1" type="ORF">SAMN04487906_0007</name>
</gene>
<evidence type="ECO:0008006" key="3">
    <source>
        <dbReference type="Google" id="ProtNLM"/>
    </source>
</evidence>
<protein>
    <recommendedName>
        <fullName evidence="3">SprT-like family protein</fullName>
    </recommendedName>
</protein>
<name>A0A1I6NXS2_9FLAO</name>
<organism evidence="1 2">
    <name type="scientific">Zhouia amylolytica</name>
    <dbReference type="NCBI Taxonomy" id="376730"/>
    <lineage>
        <taxon>Bacteria</taxon>
        <taxon>Pseudomonadati</taxon>
        <taxon>Bacteroidota</taxon>
        <taxon>Flavobacteriia</taxon>
        <taxon>Flavobacteriales</taxon>
        <taxon>Flavobacteriaceae</taxon>
        <taxon>Zhouia</taxon>
    </lineage>
</organism>
<dbReference type="AlphaFoldDB" id="A0A1I6NXS2"/>
<dbReference type="Proteomes" id="UP000183209">
    <property type="component" value="Unassembled WGS sequence"/>
</dbReference>
<proteinExistence type="predicted"/>
<dbReference type="EMBL" id="FPAG01000001">
    <property type="protein sequence ID" value="SFS32772.1"/>
    <property type="molecule type" value="Genomic_DNA"/>
</dbReference>
<reference evidence="1 2" key="1">
    <citation type="submission" date="2016-10" db="EMBL/GenBank/DDBJ databases">
        <authorList>
            <person name="de Groot N.N."/>
        </authorList>
    </citation>
    <scope>NUCLEOTIDE SEQUENCE [LARGE SCALE GENOMIC DNA]</scope>
    <source>
        <strain evidence="1 2">CGMCC 1.6114</strain>
    </source>
</reference>
<evidence type="ECO:0000313" key="2">
    <source>
        <dbReference type="Proteomes" id="UP000183209"/>
    </source>
</evidence>
<sequence>MGFEFFAVKFLEKSDSYSENISLLNLKDFNGKYYIYDSQANKILAKMYSNGTLVGEVNEVDKTKNVKQKMEEECVIVTTQHYTEIYALRDGEPELLYVVYEGYTEEEVCVDPNNGYDPYEGATTGGNDTGVGSTSPEEECPDTVHGCYYEFKEEVVECPEGYSVDENGNCVEMDDGITIDPSVPECLEEIINDLKTKSKNIYIVPGLPLNTNLSSIILNLFESSSNHNLEIKIGNLSSSKNAVTVPTSLGNGEFKYTITLNQLFLQNATDLAVARTIIHESLHAHLSHMYQDQPFTDFSSRIRYHLAQNGYNTNDAQHEMFVEFTEAMAYSLQEWDNNSIGSYDYYYYLSWSGDMLQTNDFEHFPEAFKKAITDANIAEGQANAASTTIAKGSNNCQ</sequence>
<accession>A0A1I6NXS2</accession>
<evidence type="ECO:0000313" key="1">
    <source>
        <dbReference type="EMBL" id="SFS32772.1"/>
    </source>
</evidence>
<dbReference type="RefSeq" id="WP_074976147.1">
    <property type="nucleotide sequence ID" value="NZ_FPAG01000001.1"/>
</dbReference>
<dbReference type="OrthoDB" id="428577at2"/>